<sequence length="212" mass="23423">MVSADAEVLIAAGVWLQAWWANWVLTVCLGCLHLAIYVLRYGLPNFRELMLWLISDEPSWPDSLPWFAAFWSGSCCCYSDFWPESADCLAHGLSLRVDAILISSKRLGVVSILHSYSDDATAEAAVERSLTADSGMKQRIDAEKDTGSGCCDPGRGVHWELDSVAVGLPEVDWCIDDAGVVDVLLVLLFFLRCGLLYRDSTPYAFSLLQHLS</sequence>
<evidence type="ECO:0000313" key="2">
    <source>
        <dbReference type="EMBL" id="GMH04960.1"/>
    </source>
</evidence>
<dbReference type="EMBL" id="BSYO01000005">
    <property type="protein sequence ID" value="GMH04960.1"/>
    <property type="molecule type" value="Genomic_DNA"/>
</dbReference>
<gene>
    <name evidence="2" type="ORF">Nepgr_006800</name>
</gene>
<protein>
    <submittedName>
        <fullName evidence="2">Uncharacterized protein</fullName>
    </submittedName>
</protein>
<name>A0AAD3S5S8_NEPGR</name>
<keyword evidence="1" id="KW-0472">Membrane</keyword>
<reference evidence="2" key="1">
    <citation type="submission" date="2023-05" db="EMBL/GenBank/DDBJ databases">
        <title>Nepenthes gracilis genome sequencing.</title>
        <authorList>
            <person name="Fukushima K."/>
        </authorList>
    </citation>
    <scope>NUCLEOTIDE SEQUENCE</scope>
    <source>
        <strain evidence="2">SING2019-196</strain>
    </source>
</reference>
<evidence type="ECO:0000256" key="1">
    <source>
        <dbReference type="SAM" id="Phobius"/>
    </source>
</evidence>
<keyword evidence="1" id="KW-0812">Transmembrane</keyword>
<evidence type="ECO:0000313" key="3">
    <source>
        <dbReference type="Proteomes" id="UP001279734"/>
    </source>
</evidence>
<feature type="transmembrane region" description="Helical" evidence="1">
    <location>
        <begin position="20"/>
        <end position="39"/>
    </location>
</feature>
<keyword evidence="3" id="KW-1185">Reference proteome</keyword>
<organism evidence="2 3">
    <name type="scientific">Nepenthes gracilis</name>
    <name type="common">Slender pitcher plant</name>
    <dbReference type="NCBI Taxonomy" id="150966"/>
    <lineage>
        <taxon>Eukaryota</taxon>
        <taxon>Viridiplantae</taxon>
        <taxon>Streptophyta</taxon>
        <taxon>Embryophyta</taxon>
        <taxon>Tracheophyta</taxon>
        <taxon>Spermatophyta</taxon>
        <taxon>Magnoliopsida</taxon>
        <taxon>eudicotyledons</taxon>
        <taxon>Gunneridae</taxon>
        <taxon>Pentapetalae</taxon>
        <taxon>Caryophyllales</taxon>
        <taxon>Nepenthaceae</taxon>
        <taxon>Nepenthes</taxon>
    </lineage>
</organism>
<proteinExistence type="predicted"/>
<accession>A0AAD3S5S8</accession>
<keyword evidence="1" id="KW-1133">Transmembrane helix</keyword>
<dbReference type="AlphaFoldDB" id="A0AAD3S5S8"/>
<dbReference type="Proteomes" id="UP001279734">
    <property type="component" value="Unassembled WGS sequence"/>
</dbReference>
<comment type="caution">
    <text evidence="2">The sequence shown here is derived from an EMBL/GenBank/DDBJ whole genome shotgun (WGS) entry which is preliminary data.</text>
</comment>